<evidence type="ECO:0000256" key="6">
    <source>
        <dbReference type="SAM" id="SignalP"/>
    </source>
</evidence>
<evidence type="ECO:0000313" key="9">
    <source>
        <dbReference type="Proteomes" id="UP000448199"/>
    </source>
</evidence>
<evidence type="ECO:0000256" key="5">
    <source>
        <dbReference type="SAM" id="MobiDB-lite"/>
    </source>
</evidence>
<dbReference type="RefSeq" id="WP_160728325.1">
    <property type="nucleotide sequence ID" value="NZ_WTYC01000005.1"/>
</dbReference>
<comment type="similarity">
    <text evidence="2">Belongs to the rickettsiale 17 kDa surface antigen family.</text>
</comment>
<evidence type="ECO:0000313" key="8">
    <source>
        <dbReference type="EMBL" id="MXO48782.1"/>
    </source>
</evidence>
<accession>A0A844XUY6</accession>
<dbReference type="AlphaFoldDB" id="A0A844XUY6"/>
<feature type="domain" description="Glycine zipper 2TM" evidence="7">
    <location>
        <begin position="115"/>
        <end position="155"/>
    </location>
</feature>
<reference evidence="8 9" key="1">
    <citation type="submission" date="2019-12" db="EMBL/GenBank/DDBJ databases">
        <title>Genomic-based taxomic classification of the family Erythrobacteraceae.</title>
        <authorList>
            <person name="Xu L."/>
        </authorList>
    </citation>
    <scope>NUCLEOTIDE SEQUENCE [LARGE SCALE GENOMIC DNA]</scope>
    <source>
        <strain evidence="8 9">DSM 17792</strain>
    </source>
</reference>
<evidence type="ECO:0000256" key="3">
    <source>
        <dbReference type="ARBA" id="ARBA00015281"/>
    </source>
</evidence>
<keyword evidence="6" id="KW-0732">Signal</keyword>
<evidence type="ECO:0000256" key="4">
    <source>
        <dbReference type="ARBA" id="ARBA00023288"/>
    </source>
</evidence>
<gene>
    <name evidence="8" type="ORF">GRI69_10995</name>
</gene>
<dbReference type="EMBL" id="WTYC01000005">
    <property type="protein sequence ID" value="MXO48782.1"/>
    <property type="molecule type" value="Genomic_DNA"/>
</dbReference>
<dbReference type="Proteomes" id="UP000448199">
    <property type="component" value="Unassembled WGS sequence"/>
</dbReference>
<evidence type="ECO:0000256" key="1">
    <source>
        <dbReference type="ARBA" id="ARBA00004459"/>
    </source>
</evidence>
<comment type="subcellular location">
    <subcellularLocation>
        <location evidence="1">Cell outer membrane</location>
        <topology evidence="1">Lipid-anchor</topology>
    </subcellularLocation>
</comment>
<feature type="signal peptide" evidence="6">
    <location>
        <begin position="1"/>
        <end position="25"/>
    </location>
</feature>
<organism evidence="8 9">
    <name type="scientific">Qipengyuania vulgaris</name>
    <dbReference type="NCBI Taxonomy" id="291985"/>
    <lineage>
        <taxon>Bacteria</taxon>
        <taxon>Pseudomonadati</taxon>
        <taxon>Pseudomonadota</taxon>
        <taxon>Alphaproteobacteria</taxon>
        <taxon>Sphingomonadales</taxon>
        <taxon>Erythrobacteraceae</taxon>
        <taxon>Qipengyuania</taxon>
    </lineage>
</organism>
<name>A0A844XUY6_9SPHN</name>
<protein>
    <recommendedName>
        <fullName evidence="3">17 kDa surface antigen</fullName>
    </recommendedName>
</protein>
<feature type="chain" id="PRO_5032374806" description="17 kDa surface antigen" evidence="6">
    <location>
        <begin position="26"/>
        <end position="160"/>
    </location>
</feature>
<feature type="compositionally biased region" description="Acidic residues" evidence="5">
    <location>
        <begin position="50"/>
        <end position="66"/>
    </location>
</feature>
<sequence length="160" mass="17854">MLRKTTSSLLALAVGGAVFASPASAAEPVYGFAPQAGHALSMTWHHSDDDDDWDDDDWEDDDDDDDDRWRKRRYRGDRYSRDRGRYYGEPVYRNTRVWRGRDGRVYCRKQDGTTGLIVGGALGAILGREIDSRGDRSLGTILGAAGGALLGREIERGRCR</sequence>
<dbReference type="Pfam" id="PF05433">
    <property type="entry name" value="Rick_17kDa_Anti"/>
    <property type="match status" value="1"/>
</dbReference>
<dbReference type="GO" id="GO:0009279">
    <property type="term" value="C:cell outer membrane"/>
    <property type="evidence" value="ECO:0007669"/>
    <property type="project" value="UniProtKB-SubCell"/>
</dbReference>
<feature type="region of interest" description="Disordered" evidence="5">
    <location>
        <begin position="50"/>
        <end position="69"/>
    </location>
</feature>
<evidence type="ECO:0000259" key="7">
    <source>
        <dbReference type="Pfam" id="PF05433"/>
    </source>
</evidence>
<comment type="caution">
    <text evidence="8">The sequence shown here is derived from an EMBL/GenBank/DDBJ whole genome shotgun (WGS) entry which is preliminary data.</text>
</comment>
<evidence type="ECO:0000256" key="2">
    <source>
        <dbReference type="ARBA" id="ARBA00008681"/>
    </source>
</evidence>
<keyword evidence="4" id="KW-0449">Lipoprotein</keyword>
<proteinExistence type="inferred from homology"/>
<keyword evidence="9" id="KW-1185">Reference proteome</keyword>
<dbReference type="InterPro" id="IPR008816">
    <property type="entry name" value="Gly_zipper_2TM_dom"/>
</dbReference>